<dbReference type="Proteomes" id="UP000003160">
    <property type="component" value="Unassembled WGS sequence"/>
</dbReference>
<organism evidence="2 3">
    <name type="scientific">Hallella bergensis DSM 17361</name>
    <dbReference type="NCBI Taxonomy" id="585502"/>
    <lineage>
        <taxon>Bacteria</taxon>
        <taxon>Pseudomonadati</taxon>
        <taxon>Bacteroidota</taxon>
        <taxon>Bacteroidia</taxon>
        <taxon>Bacteroidales</taxon>
        <taxon>Prevotellaceae</taxon>
        <taxon>Hallella</taxon>
    </lineage>
</organism>
<accession>D1PYL9</accession>
<sequence length="142" mass="16367">MMKSVRKTLSILFAVPIFLSLIIVLLYECDLLISGEMERDAVLEYQLVGTMELITICLIPLALRLFKFKFVHRQITDESVKGMKKWGILRIAMIAIPMLVNTFLYYQFVNVAFGYMGIIGLLSLVFVYPSEERCRREMGDEA</sequence>
<feature type="transmembrane region" description="Helical" evidence="1">
    <location>
        <begin position="87"/>
        <end position="106"/>
    </location>
</feature>
<evidence type="ECO:0000313" key="3">
    <source>
        <dbReference type="Proteomes" id="UP000003160"/>
    </source>
</evidence>
<keyword evidence="3" id="KW-1185">Reference proteome</keyword>
<name>D1PYL9_9BACT</name>
<protein>
    <submittedName>
        <fullName evidence="2">Uncharacterized protein</fullName>
    </submittedName>
</protein>
<keyword evidence="1" id="KW-0812">Transmembrane</keyword>
<dbReference type="EMBL" id="ACKS01000078">
    <property type="protein sequence ID" value="EFA43564.1"/>
    <property type="molecule type" value="Genomic_DNA"/>
</dbReference>
<keyword evidence="1" id="KW-0472">Membrane</keyword>
<comment type="caution">
    <text evidence="2">The sequence shown here is derived from an EMBL/GenBank/DDBJ whole genome shotgun (WGS) entry which is preliminary data.</text>
</comment>
<dbReference type="HOGENOM" id="CLU_136626_1_0_10"/>
<proteinExistence type="predicted"/>
<dbReference type="RefSeq" id="WP_007174157.1">
    <property type="nucleotide sequence ID" value="NZ_GG704781.1"/>
</dbReference>
<evidence type="ECO:0000256" key="1">
    <source>
        <dbReference type="SAM" id="Phobius"/>
    </source>
</evidence>
<gene>
    <name evidence="2" type="ORF">HMPREF0645_2054</name>
</gene>
<evidence type="ECO:0000313" key="2">
    <source>
        <dbReference type="EMBL" id="EFA43564.1"/>
    </source>
</evidence>
<feature type="transmembrane region" description="Helical" evidence="1">
    <location>
        <begin position="112"/>
        <end position="128"/>
    </location>
</feature>
<feature type="transmembrane region" description="Helical" evidence="1">
    <location>
        <begin position="47"/>
        <end position="66"/>
    </location>
</feature>
<dbReference type="eggNOG" id="ENOG5033T4A">
    <property type="taxonomic scope" value="Bacteria"/>
</dbReference>
<keyword evidence="1" id="KW-1133">Transmembrane helix</keyword>
<feature type="transmembrane region" description="Helical" evidence="1">
    <location>
        <begin position="9"/>
        <end position="27"/>
    </location>
</feature>
<reference evidence="2 3" key="1">
    <citation type="submission" date="2009-10" db="EMBL/GenBank/DDBJ databases">
        <authorList>
            <person name="Qin X."/>
            <person name="Bachman B."/>
            <person name="Battles P."/>
            <person name="Bell A."/>
            <person name="Bess C."/>
            <person name="Bickham C."/>
            <person name="Chaboub L."/>
            <person name="Chen D."/>
            <person name="Coyle M."/>
            <person name="Deiros D.R."/>
            <person name="Dinh H."/>
            <person name="Forbes L."/>
            <person name="Fowler G."/>
            <person name="Francisco L."/>
            <person name="Fu Q."/>
            <person name="Gubbala S."/>
            <person name="Hale W."/>
            <person name="Han Y."/>
            <person name="Hemphill L."/>
            <person name="Highlander S.K."/>
            <person name="Hirani K."/>
            <person name="Hogues M."/>
            <person name="Jackson L."/>
            <person name="Jakkamsetti A."/>
            <person name="Javaid M."/>
            <person name="Jiang H."/>
            <person name="Korchina V."/>
            <person name="Kovar C."/>
            <person name="Lara F."/>
            <person name="Lee S."/>
            <person name="Mata R."/>
            <person name="Mathew T."/>
            <person name="Moen C."/>
            <person name="Morales K."/>
            <person name="Munidasa M."/>
            <person name="Nazareth L."/>
            <person name="Ngo R."/>
            <person name="Nguyen L."/>
            <person name="Okwuonu G."/>
            <person name="Ongeri F."/>
            <person name="Patil S."/>
            <person name="Petrosino J."/>
            <person name="Pham C."/>
            <person name="Pham P."/>
            <person name="Pu L.-L."/>
            <person name="Puazo M."/>
            <person name="Raj R."/>
            <person name="Reid J."/>
            <person name="Rouhana J."/>
            <person name="Saada N."/>
            <person name="Shang Y."/>
            <person name="Simmons D."/>
            <person name="Thornton R."/>
            <person name="Warren J."/>
            <person name="Weissenberger G."/>
            <person name="Zhang J."/>
            <person name="Zhang L."/>
            <person name="Zhou C."/>
            <person name="Zhu D."/>
            <person name="Muzny D."/>
            <person name="Worley K."/>
            <person name="Gibbs R."/>
        </authorList>
    </citation>
    <scope>NUCLEOTIDE SEQUENCE [LARGE SCALE GENOMIC DNA]</scope>
    <source>
        <strain evidence="2 3">DSM 17361</strain>
    </source>
</reference>
<dbReference type="AlphaFoldDB" id="D1PYL9"/>